<keyword evidence="1" id="KW-0596">Phosphopantetheine</keyword>
<dbReference type="PANTHER" id="PTHR43439:SF2">
    <property type="entry name" value="ENZYME, PUTATIVE (JCVI)-RELATED"/>
    <property type="match status" value="1"/>
</dbReference>
<keyword evidence="5" id="KW-1185">Reference proteome</keyword>
<dbReference type="Gene3D" id="3.40.50.720">
    <property type="entry name" value="NAD(P)-binding Rossmann-like Domain"/>
    <property type="match status" value="1"/>
</dbReference>
<dbReference type="Proteomes" id="UP000799438">
    <property type="component" value="Unassembled WGS sequence"/>
</dbReference>
<dbReference type="Pfam" id="PF07993">
    <property type="entry name" value="NAD_binding_4"/>
    <property type="match status" value="1"/>
</dbReference>
<accession>A0A6A6BCN0</accession>
<dbReference type="EMBL" id="ML995486">
    <property type="protein sequence ID" value="KAF2141900.1"/>
    <property type="molecule type" value="Genomic_DNA"/>
</dbReference>
<protein>
    <recommendedName>
        <fullName evidence="3">Carrier domain-containing protein</fullName>
    </recommendedName>
</protein>
<proteinExistence type="predicted"/>
<dbReference type="SUPFAM" id="SSF56801">
    <property type="entry name" value="Acetyl-CoA synthetase-like"/>
    <property type="match status" value="1"/>
</dbReference>
<dbReference type="GeneID" id="54301684"/>
<dbReference type="PROSITE" id="PS50075">
    <property type="entry name" value="CARRIER"/>
    <property type="match status" value="1"/>
</dbReference>
<dbReference type="OrthoDB" id="429813at2759"/>
<dbReference type="InterPro" id="IPR036736">
    <property type="entry name" value="ACP-like_sf"/>
</dbReference>
<dbReference type="Pfam" id="PF23562">
    <property type="entry name" value="AMP-binding_C_3"/>
    <property type="match status" value="1"/>
</dbReference>
<dbReference type="InterPro" id="IPR013120">
    <property type="entry name" value="FAR_NAD-bd"/>
</dbReference>
<dbReference type="Gene3D" id="3.40.50.12780">
    <property type="entry name" value="N-terminal domain of ligase-like"/>
    <property type="match status" value="1"/>
</dbReference>
<dbReference type="InterPro" id="IPR009081">
    <property type="entry name" value="PP-bd_ACP"/>
</dbReference>
<dbReference type="InterPro" id="IPR042099">
    <property type="entry name" value="ANL_N_sf"/>
</dbReference>
<name>A0A6A6BCN0_9PEZI</name>
<feature type="domain" description="Carrier" evidence="3">
    <location>
        <begin position="560"/>
        <end position="639"/>
    </location>
</feature>
<dbReference type="SUPFAM" id="SSF51735">
    <property type="entry name" value="NAD(P)-binding Rossmann-fold domains"/>
    <property type="match status" value="1"/>
</dbReference>
<evidence type="ECO:0000259" key="3">
    <source>
        <dbReference type="PROSITE" id="PS50075"/>
    </source>
</evidence>
<dbReference type="Pfam" id="PF00501">
    <property type="entry name" value="AMP-binding"/>
    <property type="match status" value="1"/>
</dbReference>
<evidence type="ECO:0000256" key="1">
    <source>
        <dbReference type="ARBA" id="ARBA00022450"/>
    </source>
</evidence>
<keyword evidence="2" id="KW-0597">Phosphoprotein</keyword>
<dbReference type="InterPro" id="IPR051414">
    <property type="entry name" value="Adenylate-forming_Reductase"/>
</dbReference>
<reference evidence="4" key="1">
    <citation type="journal article" date="2020" name="Stud. Mycol.">
        <title>101 Dothideomycetes genomes: a test case for predicting lifestyles and emergence of pathogens.</title>
        <authorList>
            <person name="Haridas S."/>
            <person name="Albert R."/>
            <person name="Binder M."/>
            <person name="Bloem J."/>
            <person name="Labutti K."/>
            <person name="Salamov A."/>
            <person name="Andreopoulos B."/>
            <person name="Baker S."/>
            <person name="Barry K."/>
            <person name="Bills G."/>
            <person name="Bluhm B."/>
            <person name="Cannon C."/>
            <person name="Castanera R."/>
            <person name="Culley D."/>
            <person name="Daum C."/>
            <person name="Ezra D."/>
            <person name="Gonzalez J."/>
            <person name="Henrissat B."/>
            <person name="Kuo A."/>
            <person name="Liang C."/>
            <person name="Lipzen A."/>
            <person name="Lutzoni F."/>
            <person name="Magnuson J."/>
            <person name="Mondo S."/>
            <person name="Nolan M."/>
            <person name="Ohm R."/>
            <person name="Pangilinan J."/>
            <person name="Park H.-J."/>
            <person name="Ramirez L."/>
            <person name="Alfaro M."/>
            <person name="Sun H."/>
            <person name="Tritt A."/>
            <person name="Yoshinaga Y."/>
            <person name="Zwiers L.-H."/>
            <person name="Turgeon B."/>
            <person name="Goodwin S."/>
            <person name="Spatafora J."/>
            <person name="Crous P."/>
            <person name="Grigoriev I."/>
        </authorList>
    </citation>
    <scope>NUCLEOTIDE SEQUENCE</scope>
    <source>
        <strain evidence="4">CBS 121167</strain>
    </source>
</reference>
<evidence type="ECO:0000313" key="4">
    <source>
        <dbReference type="EMBL" id="KAF2141900.1"/>
    </source>
</evidence>
<dbReference type="SUPFAM" id="SSF47336">
    <property type="entry name" value="ACP-like"/>
    <property type="match status" value="1"/>
</dbReference>
<evidence type="ECO:0000313" key="5">
    <source>
        <dbReference type="Proteomes" id="UP000799438"/>
    </source>
</evidence>
<organism evidence="4 5">
    <name type="scientific">Aplosporella prunicola CBS 121167</name>
    <dbReference type="NCBI Taxonomy" id="1176127"/>
    <lineage>
        <taxon>Eukaryota</taxon>
        <taxon>Fungi</taxon>
        <taxon>Dikarya</taxon>
        <taxon>Ascomycota</taxon>
        <taxon>Pezizomycotina</taxon>
        <taxon>Dothideomycetes</taxon>
        <taxon>Dothideomycetes incertae sedis</taxon>
        <taxon>Botryosphaeriales</taxon>
        <taxon>Aplosporellaceae</taxon>
        <taxon>Aplosporella</taxon>
    </lineage>
</organism>
<dbReference type="InterPro" id="IPR036291">
    <property type="entry name" value="NAD(P)-bd_dom_sf"/>
</dbReference>
<dbReference type="RefSeq" id="XP_033397612.1">
    <property type="nucleotide sequence ID" value="XM_033544188.1"/>
</dbReference>
<dbReference type="InterPro" id="IPR000873">
    <property type="entry name" value="AMP-dep_synth/lig_dom"/>
</dbReference>
<sequence length="1072" mass="119119">MDTNYFVCTLGQAAALREKPNDFHTINDFIDRQASRVGDQPAVGFFKPPGEHHVFSFADVERGSKAVAGLMLRNTGQDLCPKQTVALLCPSSPDFLFAWLALMRLGHAVLLIAPQCQPPAIAHLCKACEVSNLFHDDVYEDQARRSAQEMDGGTLRIYSLPSIVGGNIYETVQRSLSEETHFQEPIVDDTSVAYLHHTSGTSSGLPKPIPQTHRAGVGVLPCLPDGSEKATYTTTPLYHGGIADLFRAWTSDALIWLFPGKELPITASSIISCLDTAKAASDRGETPLVRYFSSVPYVLQMMEADSKGLEYLTSMDIVGVGGAALPTEVGDRLVKKGVNLISRFGSAECGFLMSSHRDYAKDKEWQCLRSDFGADKIRFEKQDDGTSELVIMSGWPHKAKTNREDGSFATADLFSPHPEIPNAWKYHSRADSQLTLITGKKFDPAPWESAIAANEHVDDVLVFGNGKPFPGAFLFRSKEHAHGTDDEFLKALQPLVEKLNAESQAHARIPRNMLIAMQHNEEPLEKSSKGTVMRNKAEERYAQQIEDAYAKLSVADGSEVPDEGIQPFVVKLIQDIVVKPGKLFVDTDLFLYGADSVACMQIRYGLRQLLPAQSPELPLSIVEDCGTVQRLSDYITKQRHGEVYEENEDDNQLMLDLVEKYGQFDNKTQSDPSFSGNALIGQPKEVVILTGATGALGSHLLNLYRKTESVSQIFCLVRGADQHAARERVNKALEQRGMPGISSEHPGNDKIIVLQSSLGEAGLGLEPDTYEEIARNATVIMHIAWSVNFRMRLRSFEKDNIAGLRNLINLALHSPRRAPPRFVYCSSVASAINCTAESPIPEHIMHEPTSASPLGYSRSKWVAEHLCFKAHRHTALHNQIAVFRVGQLGGDTKHGIWNTSEAWPLMLSSVRVTNSLPALRNEPLNWLPVDVAAEAFIEAANNMGMDTVGRRRFEMQVYHFVNPHQTPDWMQLLGWLQAMEKFDVLEPEAWVDRLERARDEGKKEHPAMKLLGLWKKNYCEKDGQKEEGKGKQAPVFALDESKKVAPALGSVKAVDEEYFRRVWKWLQAAKVE</sequence>
<dbReference type="AlphaFoldDB" id="A0A6A6BCN0"/>
<gene>
    <name evidence="4" type="ORF">K452DRAFT_318826</name>
</gene>
<evidence type="ECO:0000256" key="2">
    <source>
        <dbReference type="ARBA" id="ARBA00022553"/>
    </source>
</evidence>
<dbReference type="PANTHER" id="PTHR43439">
    <property type="entry name" value="PHENYLACETATE-COENZYME A LIGASE"/>
    <property type="match status" value="1"/>
</dbReference>